<dbReference type="AlphaFoldDB" id="A0A6J4KP82"/>
<dbReference type="EMBL" id="CADCTU010000342">
    <property type="protein sequence ID" value="CAA9311547.1"/>
    <property type="molecule type" value="Genomic_DNA"/>
</dbReference>
<sequence>MKTPLFVRPLTDADHDALTSGLRSSDAFTLRRCQIVLASSRGEHASAIARQLGCSEQGVRNAIAAFNRAGTAALARRSSRPATPASYRSSPPPCGNVRDAA</sequence>
<dbReference type="Pfam" id="PF13551">
    <property type="entry name" value="HTH_29"/>
    <property type="match status" value="1"/>
</dbReference>
<proteinExistence type="predicted"/>
<reference evidence="2" key="1">
    <citation type="submission" date="2020-02" db="EMBL/GenBank/DDBJ databases">
        <authorList>
            <person name="Meier V. D."/>
        </authorList>
    </citation>
    <scope>NUCLEOTIDE SEQUENCE</scope>
    <source>
        <strain evidence="2">AVDCRST_MAG11</strain>
    </source>
</reference>
<evidence type="ECO:0000313" key="2">
    <source>
        <dbReference type="EMBL" id="CAA9311547.1"/>
    </source>
</evidence>
<dbReference type="InterPro" id="IPR009057">
    <property type="entry name" value="Homeodomain-like_sf"/>
</dbReference>
<evidence type="ECO:0000256" key="1">
    <source>
        <dbReference type="SAM" id="MobiDB-lite"/>
    </source>
</evidence>
<gene>
    <name evidence="2" type="ORF">AVDCRST_MAG11-1528</name>
</gene>
<feature type="region of interest" description="Disordered" evidence="1">
    <location>
        <begin position="75"/>
        <end position="101"/>
    </location>
</feature>
<organism evidence="2">
    <name type="scientific">uncultured Gemmatimonadaceae bacterium</name>
    <dbReference type="NCBI Taxonomy" id="246130"/>
    <lineage>
        <taxon>Bacteria</taxon>
        <taxon>Pseudomonadati</taxon>
        <taxon>Gemmatimonadota</taxon>
        <taxon>Gemmatimonadia</taxon>
        <taxon>Gemmatimonadales</taxon>
        <taxon>Gemmatimonadaceae</taxon>
        <taxon>environmental samples</taxon>
    </lineage>
</organism>
<name>A0A6J4KP82_9BACT</name>
<dbReference type="SUPFAM" id="SSF46689">
    <property type="entry name" value="Homeodomain-like"/>
    <property type="match status" value="1"/>
</dbReference>
<accession>A0A6J4KP82</accession>
<protein>
    <submittedName>
        <fullName evidence="2">Mobile element protein</fullName>
    </submittedName>
</protein>